<protein>
    <submittedName>
        <fullName evidence="2">Glycoside hydrolase family 19 protein</fullName>
    </submittedName>
</protein>
<dbReference type="InterPro" id="IPR000726">
    <property type="entry name" value="Glyco_hydro_19_cat"/>
</dbReference>
<evidence type="ECO:0000313" key="2">
    <source>
        <dbReference type="EMBL" id="AXO88057.1"/>
    </source>
</evidence>
<name>A0AAI8KAD1_9PSED</name>
<dbReference type="InterPro" id="IPR052354">
    <property type="entry name" value="Cell_Wall_Dynamics_Protein"/>
</dbReference>
<dbReference type="GO" id="GO:0016998">
    <property type="term" value="P:cell wall macromolecule catabolic process"/>
    <property type="evidence" value="ECO:0007669"/>
    <property type="project" value="InterPro"/>
</dbReference>
<proteinExistence type="predicted"/>
<keyword evidence="2" id="KW-0378">Hydrolase</keyword>
<evidence type="ECO:0000259" key="1">
    <source>
        <dbReference type="Pfam" id="PF00182"/>
    </source>
</evidence>
<dbReference type="PANTHER" id="PTHR34408">
    <property type="entry name" value="FAMILY PROTEIN, PUTATIVE-RELATED"/>
    <property type="match status" value="1"/>
</dbReference>
<dbReference type="RefSeq" id="WP_116887999.1">
    <property type="nucleotide sequence ID" value="NZ_CP031641.1"/>
</dbReference>
<organism evidence="2 3">
    <name type="scientific">Pseudomonas parafulva</name>
    <dbReference type="NCBI Taxonomy" id="157782"/>
    <lineage>
        <taxon>Bacteria</taxon>
        <taxon>Pseudomonadati</taxon>
        <taxon>Pseudomonadota</taxon>
        <taxon>Gammaproteobacteria</taxon>
        <taxon>Pseudomonadales</taxon>
        <taxon>Pseudomonadaceae</taxon>
        <taxon>Pseudomonas</taxon>
    </lineage>
</organism>
<dbReference type="Gene3D" id="1.10.530.10">
    <property type="match status" value="1"/>
</dbReference>
<dbReference type="PANTHER" id="PTHR34408:SF1">
    <property type="entry name" value="GLYCOSYL HYDROLASE FAMILY 19 DOMAIN-CONTAINING PROTEIN HI_1415"/>
    <property type="match status" value="1"/>
</dbReference>
<accession>A0AAI8KAD1</accession>
<dbReference type="Proteomes" id="UP000258127">
    <property type="component" value="Chromosome"/>
</dbReference>
<dbReference type="GO" id="GO:0006032">
    <property type="term" value="P:chitin catabolic process"/>
    <property type="evidence" value="ECO:0007669"/>
    <property type="project" value="InterPro"/>
</dbReference>
<feature type="domain" description="Glycoside hydrolase family 19 catalytic" evidence="1">
    <location>
        <begin position="90"/>
        <end position="162"/>
    </location>
</feature>
<dbReference type="GO" id="GO:0004568">
    <property type="term" value="F:chitinase activity"/>
    <property type="evidence" value="ECO:0007669"/>
    <property type="project" value="InterPro"/>
</dbReference>
<evidence type="ECO:0000313" key="3">
    <source>
        <dbReference type="Proteomes" id="UP000258127"/>
    </source>
</evidence>
<dbReference type="SUPFAM" id="SSF53955">
    <property type="entry name" value="Lysozyme-like"/>
    <property type="match status" value="1"/>
</dbReference>
<keyword evidence="3" id="KW-1185">Reference proteome</keyword>
<dbReference type="InterPro" id="IPR023346">
    <property type="entry name" value="Lysozyme-like_dom_sf"/>
</dbReference>
<dbReference type="AlphaFoldDB" id="A0AAI8KAD1"/>
<dbReference type="EMBL" id="CP031641">
    <property type="protein sequence ID" value="AXO88057.1"/>
    <property type="molecule type" value="Genomic_DNA"/>
</dbReference>
<gene>
    <name evidence="2" type="ORF">DZC75_08625</name>
</gene>
<dbReference type="Pfam" id="PF00182">
    <property type="entry name" value="Glyco_hydro_19"/>
    <property type="match status" value="1"/>
</dbReference>
<reference evidence="2 3" key="1">
    <citation type="submission" date="2018-08" db="EMBL/GenBank/DDBJ databases">
        <authorList>
            <person name="Lee Y."/>
            <person name="Kakembo D."/>
        </authorList>
    </citation>
    <scope>NUCLEOTIDE SEQUENCE [LARGE SCALE GENOMIC DNA]</scope>
    <source>
        <strain evidence="2 3">JBCS1880</strain>
    </source>
</reference>
<sequence length="214" mass="23306">MRITEQQLLHILPNSRPVAESFLPALNGAVSQWEIDRPLRLAAFIAQVGHESAHLCCLVENLNYSAEALLRTWPKRFDAQTAKACARQPEKIANHVYSARMGNGPADSGDGWRYRGRGLIQLTGRDNYRAAGKALGLPLEEQPELLEGAEAAAQSAAWWWASHGLNELADVQRIADIGSIINTGQPGRVAHGAAQRMALYQRALEVLGKPIGSA</sequence>